<dbReference type="Pfam" id="PF13635">
    <property type="entry name" value="DUF4143"/>
    <property type="match status" value="1"/>
</dbReference>
<keyword evidence="4" id="KW-1185">Reference proteome</keyword>
<dbReference type="Proteomes" id="UP000321617">
    <property type="component" value="Unassembled WGS sequence"/>
</dbReference>
<evidence type="ECO:0000313" key="4">
    <source>
        <dbReference type="Proteomes" id="UP000321617"/>
    </source>
</evidence>
<evidence type="ECO:0000313" key="3">
    <source>
        <dbReference type="EMBL" id="TWJ06361.1"/>
    </source>
</evidence>
<sequence length="421" mass="46828">MRDPDALIHRHLASTVTERLAESPVVVLTGIRTVGKSTLLHACARTRGVAVTDLDDLATLDHVRADPSAYIAGRTEPVCIDEFQHLPDLLYAIKAELNTDFRFGRFLLTGSTRYTMLPRAAQALTGRAHIMNIWPLSQGELLGRRESFIDTMLLDAKALGAAPDAGTTRERYSEAILAGGMPIGLAAANDRARGRYFDDLIDLIVLRDVMDIRRVRQRGVLQSLTRHLAARTGQILNVADIANSMGHDARTLHDYVQLLESVFLVHRLEAYGRTLGSRLSRSPKVHFVDSGLAAHLLGVTRRKLELRKPTTMSEFGHLVETFAVNEILKQAGWAETSVTFSHLRTHNQREVDLVIEARDGTTAGVEVKAAGTVKDSDFDGLRLLRDRLGDDFTAGVVLNLGRRSYRYEDRMYVVAMERLWA</sequence>
<dbReference type="InterPro" id="IPR041682">
    <property type="entry name" value="AAA_14"/>
</dbReference>
<evidence type="ECO:0000259" key="1">
    <source>
        <dbReference type="Pfam" id="PF13173"/>
    </source>
</evidence>
<dbReference type="PANTHER" id="PTHR43566">
    <property type="entry name" value="CONSERVED PROTEIN"/>
    <property type="match status" value="1"/>
</dbReference>
<feature type="domain" description="AAA" evidence="1">
    <location>
        <begin position="23"/>
        <end position="142"/>
    </location>
</feature>
<feature type="domain" description="DUF4143" evidence="2">
    <location>
        <begin position="207"/>
        <end position="369"/>
    </location>
</feature>
<dbReference type="PANTHER" id="PTHR43566:SF2">
    <property type="entry name" value="DUF4143 DOMAIN-CONTAINING PROTEIN"/>
    <property type="match status" value="1"/>
</dbReference>
<dbReference type="EMBL" id="VLLL01000013">
    <property type="protein sequence ID" value="TWJ06361.1"/>
    <property type="molecule type" value="Genomic_DNA"/>
</dbReference>
<dbReference type="SUPFAM" id="SSF52540">
    <property type="entry name" value="P-loop containing nucleoside triphosphate hydrolases"/>
    <property type="match status" value="1"/>
</dbReference>
<accession>A0A562UL61</accession>
<gene>
    <name evidence="3" type="ORF">LX16_5325</name>
</gene>
<comment type="caution">
    <text evidence="3">The sequence shown here is derived from an EMBL/GenBank/DDBJ whole genome shotgun (WGS) entry which is preliminary data.</text>
</comment>
<organism evidence="3 4">
    <name type="scientific">Stackebrandtia albiflava</name>
    <dbReference type="NCBI Taxonomy" id="406432"/>
    <lineage>
        <taxon>Bacteria</taxon>
        <taxon>Bacillati</taxon>
        <taxon>Actinomycetota</taxon>
        <taxon>Actinomycetes</taxon>
        <taxon>Glycomycetales</taxon>
        <taxon>Glycomycetaceae</taxon>
        <taxon>Stackebrandtia</taxon>
    </lineage>
</organism>
<dbReference type="AlphaFoldDB" id="A0A562UL61"/>
<name>A0A562UL61_9ACTN</name>
<dbReference type="OrthoDB" id="128089at2"/>
<dbReference type="Pfam" id="PF13173">
    <property type="entry name" value="AAA_14"/>
    <property type="match status" value="1"/>
</dbReference>
<dbReference type="InterPro" id="IPR025420">
    <property type="entry name" value="DUF4143"/>
</dbReference>
<evidence type="ECO:0000259" key="2">
    <source>
        <dbReference type="Pfam" id="PF13635"/>
    </source>
</evidence>
<reference evidence="3 4" key="1">
    <citation type="journal article" date="2013" name="Stand. Genomic Sci.">
        <title>Genomic Encyclopedia of Type Strains, Phase I: The one thousand microbial genomes (KMG-I) project.</title>
        <authorList>
            <person name="Kyrpides N.C."/>
            <person name="Woyke T."/>
            <person name="Eisen J.A."/>
            <person name="Garrity G."/>
            <person name="Lilburn T.G."/>
            <person name="Beck B.J."/>
            <person name="Whitman W.B."/>
            <person name="Hugenholtz P."/>
            <person name="Klenk H.P."/>
        </authorList>
    </citation>
    <scope>NUCLEOTIDE SEQUENCE [LARGE SCALE GENOMIC DNA]</scope>
    <source>
        <strain evidence="3 4">DSM 45044</strain>
    </source>
</reference>
<proteinExistence type="predicted"/>
<evidence type="ECO:0008006" key="5">
    <source>
        <dbReference type="Google" id="ProtNLM"/>
    </source>
</evidence>
<dbReference type="InterPro" id="IPR027417">
    <property type="entry name" value="P-loop_NTPase"/>
</dbReference>
<protein>
    <recommendedName>
        <fullName evidence="5">AAA+ ATPase domain-containing protein</fullName>
    </recommendedName>
</protein>